<evidence type="ECO:0000313" key="2">
    <source>
        <dbReference type="Proteomes" id="UP001501153"/>
    </source>
</evidence>
<comment type="caution">
    <text evidence="1">The sequence shown here is derived from an EMBL/GenBank/DDBJ whole genome shotgun (WGS) entry which is preliminary data.</text>
</comment>
<keyword evidence="2" id="KW-1185">Reference proteome</keyword>
<dbReference type="Gene3D" id="3.30.40.220">
    <property type="match status" value="1"/>
</dbReference>
<dbReference type="EMBL" id="BAABGZ010000066">
    <property type="protein sequence ID" value="GAA4362773.1"/>
    <property type="molecule type" value="Genomic_DNA"/>
</dbReference>
<dbReference type="Proteomes" id="UP001501153">
    <property type="component" value="Unassembled WGS sequence"/>
</dbReference>
<accession>A0ABP8ILW5</accession>
<reference evidence="2" key="1">
    <citation type="journal article" date="2019" name="Int. J. Syst. Evol. Microbiol.">
        <title>The Global Catalogue of Microorganisms (GCM) 10K type strain sequencing project: providing services to taxonomists for standard genome sequencing and annotation.</title>
        <authorList>
            <consortium name="The Broad Institute Genomics Platform"/>
            <consortium name="The Broad Institute Genome Sequencing Center for Infectious Disease"/>
            <person name="Wu L."/>
            <person name="Ma J."/>
        </authorList>
    </citation>
    <scope>NUCLEOTIDE SEQUENCE [LARGE SCALE GENOMIC DNA]</scope>
    <source>
        <strain evidence="2">JCM 17923</strain>
    </source>
</reference>
<evidence type="ECO:0000313" key="1">
    <source>
        <dbReference type="EMBL" id="GAA4362773.1"/>
    </source>
</evidence>
<protein>
    <submittedName>
        <fullName evidence="1">Uncharacterized protein</fullName>
    </submittedName>
</protein>
<gene>
    <name evidence="1" type="ORF">GCM10023185_31030</name>
</gene>
<sequence length="114" mass="12710">MACESQRDKNRRKADYRAYMLEVARTRAKAVGRECSITLDDIVVPTHCPLLGIPLRLSGDRGHRPSLDRKDNAIDYVKGNVFVISQRANSLKGGLSVEQLAMFAHNLLAYIGKP</sequence>
<organism evidence="1 2">
    <name type="scientific">Hymenobacter saemangeumensis</name>
    <dbReference type="NCBI Taxonomy" id="1084522"/>
    <lineage>
        <taxon>Bacteria</taxon>
        <taxon>Pseudomonadati</taxon>
        <taxon>Bacteroidota</taxon>
        <taxon>Cytophagia</taxon>
        <taxon>Cytophagales</taxon>
        <taxon>Hymenobacteraceae</taxon>
        <taxon>Hymenobacter</taxon>
    </lineage>
</organism>
<proteinExistence type="predicted"/>
<name>A0ABP8ILW5_9BACT</name>